<dbReference type="EMBL" id="FOJI01000006">
    <property type="protein sequence ID" value="SEW20122.1"/>
    <property type="molecule type" value="Genomic_DNA"/>
</dbReference>
<evidence type="ECO:0000313" key="1">
    <source>
        <dbReference type="EMBL" id="SEW20122.1"/>
    </source>
</evidence>
<accession>A0A1I0PZI0</accession>
<name>A0A1I0PZI0_9FIRM</name>
<organism evidence="1 2">
    <name type="scientific">[Clostridium] fimetarium</name>
    <dbReference type="NCBI Taxonomy" id="99656"/>
    <lineage>
        <taxon>Bacteria</taxon>
        <taxon>Bacillati</taxon>
        <taxon>Bacillota</taxon>
        <taxon>Clostridia</taxon>
        <taxon>Lachnospirales</taxon>
        <taxon>Lachnospiraceae</taxon>
    </lineage>
</organism>
<gene>
    <name evidence="1" type="ORF">SAMN05421659_106174</name>
</gene>
<dbReference type="AlphaFoldDB" id="A0A1I0PZI0"/>
<sequence length="88" mass="10024">MNGKKNKVVPVSMPEEMNNEIAKNAAEQNMSKSAYIRSIMLDSVEYRINRPTLNVILIGLIEHLKETKDKKVRNTLNADIENIISLLK</sequence>
<evidence type="ECO:0000313" key="2">
    <source>
        <dbReference type="Proteomes" id="UP000199701"/>
    </source>
</evidence>
<evidence type="ECO:0008006" key="3">
    <source>
        <dbReference type="Google" id="ProtNLM"/>
    </source>
</evidence>
<protein>
    <recommendedName>
        <fullName evidence="3">Ribbon-helix-helix protein, copG family</fullName>
    </recommendedName>
</protein>
<keyword evidence="2" id="KW-1185">Reference proteome</keyword>
<dbReference type="STRING" id="99656.SAMN05421659_106174"/>
<reference evidence="1 2" key="1">
    <citation type="submission" date="2016-10" db="EMBL/GenBank/DDBJ databases">
        <authorList>
            <person name="de Groot N.N."/>
        </authorList>
    </citation>
    <scope>NUCLEOTIDE SEQUENCE [LARGE SCALE GENOMIC DNA]</scope>
    <source>
        <strain evidence="1 2">DSM 9179</strain>
    </source>
</reference>
<dbReference type="RefSeq" id="WP_092453365.1">
    <property type="nucleotide sequence ID" value="NZ_FOJI01000006.1"/>
</dbReference>
<dbReference type="Proteomes" id="UP000199701">
    <property type="component" value="Unassembled WGS sequence"/>
</dbReference>
<proteinExistence type="predicted"/>